<evidence type="ECO:0000313" key="3">
    <source>
        <dbReference type="Proteomes" id="UP000324748"/>
    </source>
</evidence>
<reference evidence="2 3" key="1">
    <citation type="submission" date="2019-05" db="EMBL/GenBank/DDBJ databases">
        <title>Emergence of the Ug99 lineage of the wheat stem rust pathogen through somatic hybridization.</title>
        <authorList>
            <person name="Li F."/>
            <person name="Upadhyaya N.M."/>
            <person name="Sperschneider J."/>
            <person name="Matny O."/>
            <person name="Nguyen-Phuc H."/>
            <person name="Mago R."/>
            <person name="Raley C."/>
            <person name="Miller M.E."/>
            <person name="Silverstein K.A.T."/>
            <person name="Henningsen E."/>
            <person name="Hirsch C.D."/>
            <person name="Visser B."/>
            <person name="Pretorius Z.A."/>
            <person name="Steffenson B.J."/>
            <person name="Schwessinger B."/>
            <person name="Dodds P.N."/>
            <person name="Figueroa M."/>
        </authorList>
    </citation>
    <scope>NUCLEOTIDE SEQUENCE [LARGE SCALE GENOMIC DNA]</scope>
    <source>
        <strain evidence="2">21-0</strain>
    </source>
</reference>
<protein>
    <submittedName>
        <fullName evidence="2">Uncharacterized protein</fullName>
    </submittedName>
</protein>
<gene>
    <name evidence="2" type="ORF">PGT21_019899</name>
</gene>
<name>A0A5B0NCN1_PUCGR</name>
<sequence>MVAACGMVARSTKRFAQADLLKEELSRSGAWTAGAEEEWNGAINQKRRPLSPQTDRKP</sequence>
<dbReference type="EMBL" id="VSWC01000105">
    <property type="protein sequence ID" value="KAA1087027.1"/>
    <property type="molecule type" value="Genomic_DNA"/>
</dbReference>
<dbReference type="AlphaFoldDB" id="A0A5B0NCN1"/>
<proteinExistence type="predicted"/>
<evidence type="ECO:0000256" key="1">
    <source>
        <dbReference type="SAM" id="MobiDB-lite"/>
    </source>
</evidence>
<comment type="caution">
    <text evidence="2">The sequence shown here is derived from an EMBL/GenBank/DDBJ whole genome shotgun (WGS) entry which is preliminary data.</text>
</comment>
<feature type="region of interest" description="Disordered" evidence="1">
    <location>
        <begin position="35"/>
        <end position="58"/>
    </location>
</feature>
<keyword evidence="3" id="KW-1185">Reference proteome</keyword>
<dbReference type="Proteomes" id="UP000324748">
    <property type="component" value="Unassembled WGS sequence"/>
</dbReference>
<organism evidence="2 3">
    <name type="scientific">Puccinia graminis f. sp. tritici</name>
    <dbReference type="NCBI Taxonomy" id="56615"/>
    <lineage>
        <taxon>Eukaryota</taxon>
        <taxon>Fungi</taxon>
        <taxon>Dikarya</taxon>
        <taxon>Basidiomycota</taxon>
        <taxon>Pucciniomycotina</taxon>
        <taxon>Pucciniomycetes</taxon>
        <taxon>Pucciniales</taxon>
        <taxon>Pucciniaceae</taxon>
        <taxon>Puccinia</taxon>
    </lineage>
</organism>
<accession>A0A5B0NCN1</accession>
<evidence type="ECO:0000313" key="2">
    <source>
        <dbReference type="EMBL" id="KAA1087027.1"/>
    </source>
</evidence>